<dbReference type="Pfam" id="PF04548">
    <property type="entry name" value="AIG1"/>
    <property type="match status" value="1"/>
</dbReference>
<dbReference type="InterPro" id="IPR006703">
    <property type="entry name" value="G_AIG1"/>
</dbReference>
<name>A0ABD0LAD0_9CAEN</name>
<comment type="caution">
    <text evidence="6">The sequence shown here is derived from an EMBL/GenBank/DDBJ whole genome shotgun (WGS) entry which is preliminary data.</text>
</comment>
<evidence type="ECO:0000313" key="7">
    <source>
        <dbReference type="Proteomes" id="UP001519460"/>
    </source>
</evidence>
<dbReference type="PROSITE" id="PS51720">
    <property type="entry name" value="G_AIG1"/>
    <property type="match status" value="1"/>
</dbReference>
<keyword evidence="7" id="KW-1185">Reference proteome</keyword>
<evidence type="ECO:0000256" key="3">
    <source>
        <dbReference type="ARBA" id="ARBA00023134"/>
    </source>
</evidence>
<organism evidence="6 7">
    <name type="scientific">Batillaria attramentaria</name>
    <dbReference type="NCBI Taxonomy" id="370345"/>
    <lineage>
        <taxon>Eukaryota</taxon>
        <taxon>Metazoa</taxon>
        <taxon>Spiralia</taxon>
        <taxon>Lophotrochozoa</taxon>
        <taxon>Mollusca</taxon>
        <taxon>Gastropoda</taxon>
        <taxon>Caenogastropoda</taxon>
        <taxon>Sorbeoconcha</taxon>
        <taxon>Cerithioidea</taxon>
        <taxon>Batillariidae</taxon>
        <taxon>Batillaria</taxon>
    </lineage>
</organism>
<feature type="domain" description="AIG1-type G" evidence="5">
    <location>
        <begin position="505"/>
        <end position="713"/>
    </location>
</feature>
<keyword evidence="2" id="KW-0547">Nucleotide-binding</keyword>
<feature type="compositionally biased region" description="Basic and acidic residues" evidence="4">
    <location>
        <begin position="761"/>
        <end position="774"/>
    </location>
</feature>
<evidence type="ECO:0000256" key="4">
    <source>
        <dbReference type="SAM" id="MobiDB-lite"/>
    </source>
</evidence>
<dbReference type="FunFam" id="3.40.50.300:FF:000366">
    <property type="entry name" value="GTPase, IMAP family member 2"/>
    <property type="match status" value="1"/>
</dbReference>
<feature type="non-terminal residue" evidence="6">
    <location>
        <position position="1"/>
    </location>
</feature>
<comment type="similarity">
    <text evidence="1">Belongs to the TRAFAC class TrmE-Era-EngA-EngB-Septin-like GTPase superfamily. AIG1/Toc34/Toc159-like paraseptin GTPase family. IAN subfamily.</text>
</comment>
<gene>
    <name evidence="6" type="ORF">BaRGS_00012306</name>
</gene>
<dbReference type="GO" id="GO:0005525">
    <property type="term" value="F:GTP binding"/>
    <property type="evidence" value="ECO:0007669"/>
    <property type="project" value="UniProtKB-KW"/>
</dbReference>
<dbReference type="AlphaFoldDB" id="A0ABD0LAD0"/>
<dbReference type="PANTHER" id="PTHR10903">
    <property type="entry name" value="GTPASE, IMAP FAMILY MEMBER-RELATED"/>
    <property type="match status" value="1"/>
</dbReference>
<dbReference type="InterPro" id="IPR027417">
    <property type="entry name" value="P-loop_NTPase"/>
</dbReference>
<reference evidence="6 7" key="1">
    <citation type="journal article" date="2023" name="Sci. Data">
        <title>Genome assembly of the Korean intertidal mud-creeper Batillaria attramentaria.</title>
        <authorList>
            <person name="Patra A.K."/>
            <person name="Ho P.T."/>
            <person name="Jun S."/>
            <person name="Lee S.J."/>
            <person name="Kim Y."/>
            <person name="Won Y.J."/>
        </authorList>
    </citation>
    <scope>NUCLEOTIDE SEQUENCE [LARGE SCALE GENOMIC DNA]</scope>
    <source>
        <strain evidence="6">Wonlab-2016</strain>
    </source>
</reference>
<evidence type="ECO:0000259" key="5">
    <source>
        <dbReference type="PROSITE" id="PS51720"/>
    </source>
</evidence>
<evidence type="ECO:0000313" key="6">
    <source>
        <dbReference type="EMBL" id="KAK7496384.1"/>
    </source>
</evidence>
<feature type="compositionally biased region" description="Polar residues" evidence="4">
    <location>
        <begin position="433"/>
        <end position="445"/>
    </location>
</feature>
<dbReference type="InterPro" id="IPR045058">
    <property type="entry name" value="GIMA/IAN/Toc"/>
</dbReference>
<sequence length="774" mass="86342">DEFFAWTAYQGFSEKIMQILEGDGFGIYFSSPHTYFSSLNTYFSPSSTIYFSSSPNTYFSYSLSIYFSLNTYFSPSPNTYFSSSLNTYFSSSLNTYFSSISTYFSSSPNTYFSSSISTYFSSFPNTYFFSSISTYFSSSSSLSTYFSSSLSTYFSSSLNTYFSSSPSTYFSSSSSPSTYFSSSVSTYFSSSLSTYFSSSLSTYFSSSLNAYFSSSPSTYFSSSLNTYFSSSLSTYFSASLNTYFSSSPSTYFSSSLNTYFSASLNAYFSSSPSTYFSSSLNTYFSSSPSTYFSSSLNTYFSSSPSTYFSSSLNTYFSASLSTYFSSFLSTYFSSSLSTYFSSSLNTYFSSPLKTYFSSTTAPKAKLRRENYVSQAQCSCTINDRTHSTEWVPELLCQAPQVGDTLGAQTICRVDDVPSPPPTQAVEKPETHDMSQCSSGNTSDVDMTQAYGASNKPDHDLAHSGASKGLSQAPQFADTLEAKTMYKVDDPHEMSQYALRKTSDEGEVLRLLLVGKSGSGKSTTGNTILGKEKFQCGVGLSSMTKECQAYSVELKIGKEKDTVTVEVMDCPGLYDTSKSHEDVATMIVQAVAFTHPGPHAILFIVSAVNRYTEEEHKVYERITTIFDENVKKHILVVFTHGDDVERAKKTLDDLLADVPPRLARVIATCKCRPLVFNNFAKNKKPQVQDLLRETRKLVQENGGPYECTKYRIIQEELKKEVKRRIEEMEERDLMRKKQIKEMGRETQRKRSAKEATSGAVGEDNRGECRYQQRTA</sequence>
<accession>A0ABD0LAD0</accession>
<feature type="region of interest" description="Disordered" evidence="4">
    <location>
        <begin position="413"/>
        <end position="473"/>
    </location>
</feature>
<dbReference type="Gene3D" id="3.40.50.300">
    <property type="entry name" value="P-loop containing nucleotide triphosphate hydrolases"/>
    <property type="match status" value="1"/>
</dbReference>
<evidence type="ECO:0000256" key="1">
    <source>
        <dbReference type="ARBA" id="ARBA00008535"/>
    </source>
</evidence>
<protein>
    <recommendedName>
        <fullName evidence="5">AIG1-type G domain-containing protein</fullName>
    </recommendedName>
</protein>
<dbReference type="EMBL" id="JACVVK020000067">
    <property type="protein sequence ID" value="KAK7496384.1"/>
    <property type="molecule type" value="Genomic_DNA"/>
</dbReference>
<feature type="region of interest" description="Disordered" evidence="4">
    <location>
        <begin position="735"/>
        <end position="774"/>
    </location>
</feature>
<feature type="compositionally biased region" description="Basic and acidic residues" evidence="4">
    <location>
        <begin position="735"/>
        <end position="747"/>
    </location>
</feature>
<dbReference type="PANTHER" id="PTHR10903:SF184">
    <property type="entry name" value="GTP-BINDING PROTEIN A"/>
    <property type="match status" value="1"/>
</dbReference>
<dbReference type="Proteomes" id="UP001519460">
    <property type="component" value="Unassembled WGS sequence"/>
</dbReference>
<proteinExistence type="inferred from homology"/>
<keyword evidence="3" id="KW-0342">GTP-binding</keyword>
<dbReference type="SUPFAM" id="SSF52540">
    <property type="entry name" value="P-loop containing nucleoside triphosphate hydrolases"/>
    <property type="match status" value="1"/>
</dbReference>
<evidence type="ECO:0000256" key="2">
    <source>
        <dbReference type="ARBA" id="ARBA00022741"/>
    </source>
</evidence>